<comment type="caution">
    <text evidence="1">The sequence shown here is derived from an EMBL/GenBank/DDBJ whole genome shotgun (WGS) entry which is preliminary data.</text>
</comment>
<dbReference type="AlphaFoldDB" id="A0AAW4XQI0"/>
<dbReference type="Proteomes" id="UP001198630">
    <property type="component" value="Unassembled WGS sequence"/>
</dbReference>
<dbReference type="EMBL" id="JAJNCO010000076">
    <property type="protein sequence ID" value="MCD2115139.1"/>
    <property type="molecule type" value="Genomic_DNA"/>
</dbReference>
<organism evidence="1 2">
    <name type="scientific">Rhodococcus rhodochrous</name>
    <dbReference type="NCBI Taxonomy" id="1829"/>
    <lineage>
        <taxon>Bacteria</taxon>
        <taxon>Bacillati</taxon>
        <taxon>Actinomycetota</taxon>
        <taxon>Actinomycetes</taxon>
        <taxon>Mycobacteriales</taxon>
        <taxon>Nocardiaceae</taxon>
        <taxon>Rhodococcus</taxon>
    </lineage>
</organism>
<gene>
    <name evidence="1" type="ORF">LQ384_29155</name>
</gene>
<reference evidence="1" key="1">
    <citation type="submission" date="2021-11" db="EMBL/GenBank/DDBJ databases">
        <title>Development of a sustainable strategy for remediation of hydrocarbon-contaminated territories based on the waste exchange concept.</title>
        <authorList>
            <person name="Elkin A."/>
        </authorList>
    </citation>
    <scope>NUCLEOTIDE SEQUENCE</scope>
    <source>
        <strain evidence="1">IEGM 757</strain>
    </source>
</reference>
<sequence length="78" mass="8357">MDERVPNAGFYTLMYGKVRPGYLPAAQPRTNEMLRGSIRSSMPGCSTIALGGDRAASPGHDAGDRHQAGYTITIDVMT</sequence>
<protein>
    <submittedName>
        <fullName evidence="1">Uncharacterized protein</fullName>
    </submittedName>
</protein>
<evidence type="ECO:0000313" key="1">
    <source>
        <dbReference type="EMBL" id="MCD2115139.1"/>
    </source>
</evidence>
<evidence type="ECO:0000313" key="2">
    <source>
        <dbReference type="Proteomes" id="UP001198630"/>
    </source>
</evidence>
<accession>A0AAW4XQI0</accession>
<proteinExistence type="predicted"/>
<feature type="non-terminal residue" evidence="1">
    <location>
        <position position="78"/>
    </location>
</feature>
<name>A0AAW4XQI0_RHORH</name>